<gene>
    <name evidence="2" type="ORF">PLICRDRAFT_355329</name>
</gene>
<dbReference type="AlphaFoldDB" id="A0A0C9SRG2"/>
<proteinExistence type="predicted"/>
<feature type="region of interest" description="Disordered" evidence="1">
    <location>
        <begin position="1"/>
        <end position="151"/>
    </location>
</feature>
<reference evidence="2 3" key="1">
    <citation type="submission" date="2014-06" db="EMBL/GenBank/DDBJ databases">
        <title>Evolutionary Origins and Diversification of the Mycorrhizal Mutualists.</title>
        <authorList>
            <consortium name="DOE Joint Genome Institute"/>
            <consortium name="Mycorrhizal Genomics Consortium"/>
            <person name="Kohler A."/>
            <person name="Kuo A."/>
            <person name="Nagy L.G."/>
            <person name="Floudas D."/>
            <person name="Copeland A."/>
            <person name="Barry K.W."/>
            <person name="Cichocki N."/>
            <person name="Veneault-Fourrey C."/>
            <person name="LaButti K."/>
            <person name="Lindquist E.A."/>
            <person name="Lipzen A."/>
            <person name="Lundell T."/>
            <person name="Morin E."/>
            <person name="Murat C."/>
            <person name="Riley R."/>
            <person name="Ohm R."/>
            <person name="Sun H."/>
            <person name="Tunlid A."/>
            <person name="Henrissat B."/>
            <person name="Grigoriev I.V."/>
            <person name="Hibbett D.S."/>
            <person name="Martin F."/>
        </authorList>
    </citation>
    <scope>NUCLEOTIDE SEQUENCE [LARGE SCALE GENOMIC DNA]</scope>
    <source>
        <strain evidence="2 3">FD-325 SS-3</strain>
    </source>
</reference>
<keyword evidence="3" id="KW-1185">Reference proteome</keyword>
<sequence>MARPPASRKTGATLPLPRVMRANSGTVRPLPAIPLPQTARTPLTAGSPTPPQPRAYMAGAPLRPTVSTPSADPPTTHIRRPSTENSDESTRRNLPKLPPPLPRTASDAAKEEQLLQPPPPPYQRRDPSPPRPTPLALATSPEPSPTSSSPDIIMFSAEAFNQSDFYDFTSPLGECATDSFESDAYDVGVPHSAAGWTPADYNTPALENWKEIIESSKPSRAAHLSRGQLTAPLSSNSGDTTLNGADEEVKHSSPDVALRRRSSLPRIEGTGALLSPPAKRHTRNISTPDLASWCTPPAWGTEDEMHGEQEQEWADVVSRTSTIIFCAFAFAFSSPTRIQSFLESRRSAKRLRATITGS</sequence>
<dbReference type="EMBL" id="KN832570">
    <property type="protein sequence ID" value="KII84632.1"/>
    <property type="molecule type" value="Genomic_DNA"/>
</dbReference>
<feature type="compositionally biased region" description="Low complexity" evidence="1">
    <location>
        <begin position="139"/>
        <end position="150"/>
    </location>
</feature>
<evidence type="ECO:0000313" key="2">
    <source>
        <dbReference type="EMBL" id="KII84632.1"/>
    </source>
</evidence>
<name>A0A0C9SRG2_PLICR</name>
<feature type="region of interest" description="Disordered" evidence="1">
    <location>
        <begin position="220"/>
        <end position="287"/>
    </location>
</feature>
<feature type="compositionally biased region" description="Polar residues" evidence="1">
    <location>
        <begin position="38"/>
        <end position="47"/>
    </location>
</feature>
<evidence type="ECO:0000313" key="3">
    <source>
        <dbReference type="Proteomes" id="UP000053263"/>
    </source>
</evidence>
<protein>
    <submittedName>
        <fullName evidence="2">Uncharacterized protein</fullName>
    </submittedName>
</protein>
<organism evidence="2 3">
    <name type="scientific">Plicaturopsis crispa FD-325 SS-3</name>
    <dbReference type="NCBI Taxonomy" id="944288"/>
    <lineage>
        <taxon>Eukaryota</taxon>
        <taxon>Fungi</taxon>
        <taxon>Dikarya</taxon>
        <taxon>Basidiomycota</taxon>
        <taxon>Agaricomycotina</taxon>
        <taxon>Agaricomycetes</taxon>
        <taxon>Agaricomycetidae</taxon>
        <taxon>Amylocorticiales</taxon>
        <taxon>Amylocorticiaceae</taxon>
        <taxon>Plicatura</taxon>
        <taxon>Plicaturopsis crispa</taxon>
    </lineage>
</organism>
<accession>A0A0C9SRG2</accession>
<dbReference type="Proteomes" id="UP000053263">
    <property type="component" value="Unassembled WGS sequence"/>
</dbReference>
<feature type="compositionally biased region" description="Polar residues" evidence="1">
    <location>
        <begin position="227"/>
        <end position="243"/>
    </location>
</feature>
<dbReference type="HOGENOM" id="CLU_774155_0_0_1"/>
<evidence type="ECO:0000256" key="1">
    <source>
        <dbReference type="SAM" id="MobiDB-lite"/>
    </source>
</evidence>